<organism evidence="2 3">
    <name type="scientific">Candidatus Contendobacter odensis Run_B_J11</name>
    <dbReference type="NCBI Taxonomy" id="1400861"/>
    <lineage>
        <taxon>Bacteria</taxon>
        <taxon>Pseudomonadati</taxon>
        <taxon>Pseudomonadota</taxon>
        <taxon>Gammaproteobacteria</taxon>
        <taxon>Candidatus Competibacteraceae</taxon>
        <taxon>Candidatus Contendibacter</taxon>
    </lineage>
</organism>
<dbReference type="EMBL" id="CBTK010000084">
    <property type="protein sequence ID" value="CDH44558.1"/>
    <property type="molecule type" value="Genomic_DNA"/>
</dbReference>
<dbReference type="InterPro" id="IPR012292">
    <property type="entry name" value="Globin/Proto"/>
</dbReference>
<evidence type="ECO:0000313" key="3">
    <source>
        <dbReference type="Proteomes" id="UP000019184"/>
    </source>
</evidence>
<dbReference type="Pfam" id="PF11563">
    <property type="entry name" value="Protoglobin"/>
    <property type="match status" value="1"/>
</dbReference>
<dbReference type="OrthoDB" id="9780134at2"/>
<proteinExistence type="predicted"/>
<dbReference type="AlphaFoldDB" id="A0A7U7GB67"/>
<protein>
    <recommendedName>
        <fullName evidence="1">Globin-sensor domain-containing protein</fullName>
    </recommendedName>
</protein>
<name>A0A7U7GB67_9GAMM</name>
<feature type="domain" description="Globin-sensor" evidence="1">
    <location>
        <begin position="25"/>
        <end position="194"/>
    </location>
</feature>
<dbReference type="InterPro" id="IPR044398">
    <property type="entry name" value="Globin-sensor_dom"/>
</dbReference>
<evidence type="ECO:0000259" key="1">
    <source>
        <dbReference type="Pfam" id="PF11563"/>
    </source>
</evidence>
<dbReference type="GO" id="GO:0019825">
    <property type="term" value="F:oxygen binding"/>
    <property type="evidence" value="ECO:0007669"/>
    <property type="project" value="InterPro"/>
</dbReference>
<sequence length="196" mass="21889">MNIPVQISGKEDVTRPDPPGFPDRAEMELLLRVGLFSPEDDISLRKVWRILKGQTDDYLDIILGMVAAHPALVAALAELCGEESASRSWDGAAAARDCFRQWLFETCFFPHEPPWLKQLYLEQSPPDSSVQSSPTLLPGFRHAIALTYPLVATARPFLAANGRDPQDIERMLHALLKAILLQVALLSKLYVKEGLW</sequence>
<reference evidence="2 3" key="1">
    <citation type="journal article" date="2014" name="ISME J.">
        <title>Candidatus Competibacter-lineage genomes retrieved from metagenomes reveal functional metabolic diversity.</title>
        <authorList>
            <person name="McIlroy S.J."/>
            <person name="Albertsen M."/>
            <person name="Andresen E.K."/>
            <person name="Saunders A.M."/>
            <person name="Kristiansen R."/>
            <person name="Stokholm-Bjerregaard M."/>
            <person name="Nielsen K.L."/>
            <person name="Nielsen P.H."/>
        </authorList>
    </citation>
    <scope>NUCLEOTIDE SEQUENCE [LARGE SCALE GENOMIC DNA]</scope>
    <source>
        <strain evidence="2 3">Run_B_J11</strain>
    </source>
</reference>
<accession>A0A7U7GB67</accession>
<evidence type="ECO:0000313" key="2">
    <source>
        <dbReference type="EMBL" id="CDH44558.1"/>
    </source>
</evidence>
<comment type="caution">
    <text evidence="2">The sequence shown here is derived from an EMBL/GenBank/DDBJ whole genome shotgun (WGS) entry which is preliminary data.</text>
</comment>
<dbReference type="Gene3D" id="1.10.490.10">
    <property type="entry name" value="Globins"/>
    <property type="match status" value="1"/>
</dbReference>
<gene>
    <name evidence="2" type="ORF">BN874_1740010</name>
</gene>
<keyword evidence="3" id="KW-1185">Reference proteome</keyword>
<dbReference type="RefSeq" id="WP_034431741.1">
    <property type="nucleotide sequence ID" value="NZ_CBTK010000084.1"/>
</dbReference>
<dbReference type="GO" id="GO:0020037">
    <property type="term" value="F:heme binding"/>
    <property type="evidence" value="ECO:0007669"/>
    <property type="project" value="InterPro"/>
</dbReference>
<dbReference type="Proteomes" id="UP000019184">
    <property type="component" value="Unassembled WGS sequence"/>
</dbReference>